<feature type="transmembrane region" description="Helical" evidence="4">
    <location>
        <begin position="471"/>
        <end position="490"/>
    </location>
</feature>
<evidence type="ECO:0000256" key="3">
    <source>
        <dbReference type="SAM" id="MobiDB-lite"/>
    </source>
</evidence>
<feature type="transmembrane region" description="Helical" evidence="4">
    <location>
        <begin position="446"/>
        <end position="465"/>
    </location>
</feature>
<feature type="transmembrane region" description="Helical" evidence="4">
    <location>
        <begin position="382"/>
        <end position="401"/>
    </location>
</feature>
<feature type="transmembrane region" description="Helical" evidence="4">
    <location>
        <begin position="338"/>
        <end position="361"/>
    </location>
</feature>
<feature type="compositionally biased region" description="Acidic residues" evidence="3">
    <location>
        <begin position="18"/>
        <end position="37"/>
    </location>
</feature>
<evidence type="ECO:0000313" key="5">
    <source>
        <dbReference type="EMBL" id="GAX91939.1"/>
    </source>
</evidence>
<sequence length="615" mass="68908">MSVWSKFKRLLTVDDSIMDEEFSLLPPGEEDDEDTPVESEHPAKIRTKKPRKLEDLKKDHGQQNKQNGEESGKRDSGNKESGTKDSRPEHVLRSLEENKKLVEQFFCLPKNKDVVIREFIVNSQPVINAFAVFMEGISDKKTINTHVLEPLMLLAGISREKKGDDPLQRVKERLLPGNQIVERDKWKDVLAGILGGSTAVFIENEDKVLIVETKGWEQRGVGETKTETVVRGPHDAFTENLRANTGLVRARLRTEKLITEMMQVGELAPTDVAVMYLEGIVNPKLVQEVKRRIKAIKVDFLQDSGTLEQFIEDPPNALIPKMMATERPDRVAASLSEGFVAVFVGQSPYVLILPTVIWSLLHTAEDAFLRFPFGSFIRIIRFASFLMALLLPAFYIAVTNFHPEMIPTDLMLAIAAARERVPFPVVLEVLLMELSLELIREAGIRIPNVIGPTIGIVGALILGQAAVQAGIISPLLVIVVAVTALAAFTLPNYNFSFAIRTLRFLFIFIAAVWGFYGITLGIMVVIMHWATMKSFGVPMLSPVAPFKPSSPDIILRGPVYMQEKRPRSLRPQDTKRQHHFTRPWDPTTHDSQEAQAQRQNKTVGSQSDRGGEQLD</sequence>
<dbReference type="Pfam" id="PF03323">
    <property type="entry name" value="GerA"/>
    <property type="match status" value="1"/>
</dbReference>
<comment type="caution">
    <text evidence="5">The sequence shown here is derived from an EMBL/GenBank/DDBJ whole genome shotgun (WGS) entry which is preliminary data.</text>
</comment>
<dbReference type="GO" id="GO:0009847">
    <property type="term" value="P:spore germination"/>
    <property type="evidence" value="ECO:0007669"/>
    <property type="project" value="InterPro"/>
</dbReference>
<feature type="region of interest" description="Disordered" evidence="3">
    <location>
        <begin position="18"/>
        <end position="91"/>
    </location>
</feature>
<dbReference type="InterPro" id="IPR050768">
    <property type="entry name" value="UPF0353/GerABKA_families"/>
</dbReference>
<feature type="transmembrane region" description="Helical" evidence="4">
    <location>
        <begin position="502"/>
        <end position="530"/>
    </location>
</feature>
<dbReference type="PANTHER" id="PTHR22550">
    <property type="entry name" value="SPORE GERMINATION PROTEIN"/>
    <property type="match status" value="1"/>
</dbReference>
<dbReference type="EMBL" id="BDUF01000112">
    <property type="protein sequence ID" value="GAX91939.1"/>
    <property type="molecule type" value="Genomic_DNA"/>
</dbReference>
<dbReference type="Proteomes" id="UP000217785">
    <property type="component" value="Unassembled WGS sequence"/>
</dbReference>
<keyword evidence="4" id="KW-1133">Transmembrane helix</keyword>
<evidence type="ECO:0000256" key="4">
    <source>
        <dbReference type="SAM" id="Phobius"/>
    </source>
</evidence>
<dbReference type="GO" id="GO:0016020">
    <property type="term" value="C:membrane"/>
    <property type="evidence" value="ECO:0007669"/>
    <property type="project" value="InterPro"/>
</dbReference>
<feature type="compositionally biased region" description="Basic and acidic residues" evidence="3">
    <location>
        <begin position="563"/>
        <end position="575"/>
    </location>
</feature>
<feature type="region of interest" description="Disordered" evidence="3">
    <location>
        <begin position="563"/>
        <end position="615"/>
    </location>
</feature>
<dbReference type="PANTHER" id="PTHR22550:SF5">
    <property type="entry name" value="LEUCINE ZIPPER PROTEIN 4"/>
    <property type="match status" value="1"/>
</dbReference>
<keyword evidence="6" id="KW-1185">Reference proteome</keyword>
<evidence type="ECO:0000313" key="6">
    <source>
        <dbReference type="Proteomes" id="UP000217785"/>
    </source>
</evidence>
<comment type="similarity">
    <text evidence="1">Belongs to the GerABKA family.</text>
</comment>
<dbReference type="OrthoDB" id="9772630at2"/>
<evidence type="ECO:0000256" key="2">
    <source>
        <dbReference type="ARBA" id="ARBA00023136"/>
    </source>
</evidence>
<reference evidence="6" key="1">
    <citation type="submission" date="2017-07" db="EMBL/GenBank/DDBJ databases">
        <title>Draft genome sequence of Effusibacillus lacus strain skLN1.</title>
        <authorList>
            <person name="Watanabe M."/>
            <person name="Kojima H."/>
            <person name="Fukui M."/>
        </authorList>
    </citation>
    <scope>NUCLEOTIDE SEQUENCE [LARGE SCALE GENOMIC DNA]</scope>
    <source>
        <strain evidence="6">skLN1</strain>
    </source>
</reference>
<keyword evidence="2 4" id="KW-0472">Membrane</keyword>
<keyword evidence="4" id="KW-0812">Transmembrane</keyword>
<gene>
    <name evidence="5" type="ORF">EFBL_3630</name>
</gene>
<accession>A0A292YSN8</accession>
<protein>
    <submittedName>
        <fullName evidence="5">Spore germination protein</fullName>
    </submittedName>
</protein>
<organism evidence="5 6">
    <name type="scientific">Effusibacillus lacus</name>
    <dbReference type="NCBI Taxonomy" id="1348429"/>
    <lineage>
        <taxon>Bacteria</taxon>
        <taxon>Bacillati</taxon>
        <taxon>Bacillota</taxon>
        <taxon>Bacilli</taxon>
        <taxon>Bacillales</taxon>
        <taxon>Alicyclobacillaceae</taxon>
        <taxon>Effusibacillus</taxon>
    </lineage>
</organism>
<dbReference type="AlphaFoldDB" id="A0A292YSN8"/>
<dbReference type="InterPro" id="IPR004995">
    <property type="entry name" value="Spore_Ger"/>
</dbReference>
<feature type="compositionally biased region" description="Polar residues" evidence="3">
    <location>
        <begin position="593"/>
        <end position="608"/>
    </location>
</feature>
<feature type="compositionally biased region" description="Basic and acidic residues" evidence="3">
    <location>
        <begin position="52"/>
        <end position="91"/>
    </location>
</feature>
<proteinExistence type="inferred from homology"/>
<dbReference type="RefSeq" id="WP_096184227.1">
    <property type="nucleotide sequence ID" value="NZ_BDUF01000112.1"/>
</dbReference>
<name>A0A292YSN8_9BACL</name>
<evidence type="ECO:0000256" key="1">
    <source>
        <dbReference type="ARBA" id="ARBA00005278"/>
    </source>
</evidence>